<evidence type="ECO:0000313" key="2">
    <source>
        <dbReference type="Proteomes" id="UP001216558"/>
    </source>
</evidence>
<accession>A0ABT5JUW7</accession>
<sequence>MARYLVLDKDIFGEPGWDILLCAFIAHRKGVACTSEGVASTIGLGLATTKRWINLLVERKMLTSQNGIFTIADETEQKISRMFQAQINEIRKSASIELRRHMEATRRQS</sequence>
<proteinExistence type="predicted"/>
<evidence type="ECO:0008006" key="3">
    <source>
        <dbReference type="Google" id="ProtNLM"/>
    </source>
</evidence>
<evidence type="ECO:0000313" key="1">
    <source>
        <dbReference type="EMBL" id="MDC8755322.1"/>
    </source>
</evidence>
<name>A0ABT5JUW7_9SPHN</name>
<gene>
    <name evidence="1" type="ORF">OIK40_11795</name>
</gene>
<protein>
    <recommendedName>
        <fullName evidence="3">HTH iclR-type domain-containing protein</fullName>
    </recommendedName>
</protein>
<comment type="caution">
    <text evidence="1">The sequence shown here is derived from an EMBL/GenBank/DDBJ whole genome shotgun (WGS) entry which is preliminary data.</text>
</comment>
<dbReference type="Proteomes" id="UP001216558">
    <property type="component" value="Unassembled WGS sequence"/>
</dbReference>
<organism evidence="1 2">
    <name type="scientific">Erythrobacter fulvus</name>
    <dbReference type="NCBI Taxonomy" id="2987523"/>
    <lineage>
        <taxon>Bacteria</taxon>
        <taxon>Pseudomonadati</taxon>
        <taxon>Pseudomonadota</taxon>
        <taxon>Alphaproteobacteria</taxon>
        <taxon>Sphingomonadales</taxon>
        <taxon>Erythrobacteraceae</taxon>
        <taxon>Erythrobacter/Porphyrobacter group</taxon>
        <taxon>Erythrobacter</taxon>
    </lineage>
</organism>
<keyword evidence="2" id="KW-1185">Reference proteome</keyword>
<dbReference type="EMBL" id="JAQQXQ010000009">
    <property type="protein sequence ID" value="MDC8755322.1"/>
    <property type="molecule type" value="Genomic_DNA"/>
</dbReference>
<reference evidence="1 2" key="1">
    <citation type="submission" date="2022-10" db="EMBL/GenBank/DDBJ databases">
        <title>Erythrobacter sp. sf7 Genome sequencing.</title>
        <authorList>
            <person name="Park S."/>
        </authorList>
    </citation>
    <scope>NUCLEOTIDE SEQUENCE [LARGE SCALE GENOMIC DNA]</scope>
    <source>
        <strain evidence="2">sf7</strain>
    </source>
</reference>